<feature type="region of interest" description="Disordered" evidence="9">
    <location>
        <begin position="683"/>
        <end position="713"/>
    </location>
</feature>
<dbReference type="PANTHER" id="PTHR23114:SF17">
    <property type="entry name" value="M7GPPPN-MRNA HYDROLASE"/>
    <property type="match status" value="1"/>
</dbReference>
<dbReference type="InParanoid" id="A0A1Y2DWM4"/>
<dbReference type="FunFam" id="3.90.79.10:FF:000003">
    <property type="entry name" value="M7GpppN-mRNA hydrolase isoform 2"/>
    <property type="match status" value="1"/>
</dbReference>
<feature type="compositionally biased region" description="Polar residues" evidence="9">
    <location>
        <begin position="470"/>
        <end position="514"/>
    </location>
</feature>
<dbReference type="FunFam" id="1.10.10.1050:FF:000003">
    <property type="entry name" value="Decapping enzyme Dcp2, putative"/>
    <property type="match status" value="1"/>
</dbReference>
<evidence type="ECO:0000256" key="2">
    <source>
        <dbReference type="ARBA" id="ARBA00004496"/>
    </source>
</evidence>
<dbReference type="SUPFAM" id="SSF140586">
    <property type="entry name" value="Dcp2 domain-like"/>
    <property type="match status" value="1"/>
</dbReference>
<keyword evidence="5" id="KW-0479">Metal-binding</keyword>
<dbReference type="Gene3D" id="1.10.10.1050">
    <property type="entry name" value="Dcp2, box A domain"/>
    <property type="match status" value="1"/>
</dbReference>
<dbReference type="InterPro" id="IPR044099">
    <property type="entry name" value="Dcp2_NUDIX"/>
</dbReference>
<evidence type="ECO:0000256" key="4">
    <source>
        <dbReference type="ARBA" id="ARBA00022490"/>
    </source>
</evidence>
<keyword evidence="6" id="KW-0378">Hydrolase</keyword>
<evidence type="ECO:0000313" key="12">
    <source>
        <dbReference type="Proteomes" id="UP000193689"/>
    </source>
</evidence>
<gene>
    <name evidence="11" type="ORF">BCR38DRAFT_437098</name>
</gene>
<dbReference type="InterPro" id="IPR015797">
    <property type="entry name" value="NUDIX_hydrolase-like_dom_sf"/>
</dbReference>
<dbReference type="CDD" id="cd03672">
    <property type="entry name" value="NUDIX_Dcp2p_Nudt20"/>
    <property type="match status" value="1"/>
</dbReference>
<comment type="similarity">
    <text evidence="3">Belongs to the Nudix hydrolase family. DCP2 subfamily.</text>
</comment>
<dbReference type="Proteomes" id="UP000193689">
    <property type="component" value="Unassembled WGS sequence"/>
</dbReference>
<dbReference type="PROSITE" id="PS00893">
    <property type="entry name" value="NUDIX_BOX"/>
    <property type="match status" value="1"/>
</dbReference>
<evidence type="ECO:0000256" key="1">
    <source>
        <dbReference type="ARBA" id="ARBA00001936"/>
    </source>
</evidence>
<accession>A0A1Y2DWM4</accession>
<protein>
    <recommendedName>
        <fullName evidence="10">Nudix hydrolase domain-containing protein</fullName>
    </recommendedName>
</protein>
<feature type="region of interest" description="Disordered" evidence="9">
    <location>
        <begin position="462"/>
        <end position="514"/>
    </location>
</feature>
<dbReference type="PROSITE" id="PS51462">
    <property type="entry name" value="NUDIX"/>
    <property type="match status" value="1"/>
</dbReference>
<dbReference type="GeneID" id="63776721"/>
<dbReference type="OrthoDB" id="18996at2759"/>
<comment type="cofactor">
    <cofactor evidence="1">
        <name>Mn(2+)</name>
        <dbReference type="ChEBI" id="CHEBI:29035"/>
    </cofactor>
</comment>
<evidence type="ECO:0000256" key="3">
    <source>
        <dbReference type="ARBA" id="ARBA00005279"/>
    </source>
</evidence>
<feature type="region of interest" description="Disordered" evidence="9">
    <location>
        <begin position="281"/>
        <end position="300"/>
    </location>
</feature>
<dbReference type="Gene3D" id="3.90.79.10">
    <property type="entry name" value="Nucleoside Triphosphate Pyrophosphohydrolase"/>
    <property type="match status" value="1"/>
</dbReference>
<evidence type="ECO:0000313" key="11">
    <source>
        <dbReference type="EMBL" id="ORY63536.1"/>
    </source>
</evidence>
<organism evidence="11 12">
    <name type="scientific">Pseudomassariella vexata</name>
    <dbReference type="NCBI Taxonomy" id="1141098"/>
    <lineage>
        <taxon>Eukaryota</taxon>
        <taxon>Fungi</taxon>
        <taxon>Dikarya</taxon>
        <taxon>Ascomycota</taxon>
        <taxon>Pezizomycotina</taxon>
        <taxon>Sordariomycetes</taxon>
        <taxon>Xylariomycetidae</taxon>
        <taxon>Amphisphaeriales</taxon>
        <taxon>Pseudomassariaceae</taxon>
        <taxon>Pseudomassariella</taxon>
    </lineage>
</organism>
<keyword evidence="7" id="KW-0694">RNA-binding</keyword>
<evidence type="ECO:0000259" key="10">
    <source>
        <dbReference type="PROSITE" id="PS51462"/>
    </source>
</evidence>
<name>A0A1Y2DWM4_9PEZI</name>
<dbReference type="PANTHER" id="PTHR23114">
    <property type="entry name" value="M7GPPPN-MRNA HYDROLASE"/>
    <property type="match status" value="1"/>
</dbReference>
<dbReference type="GO" id="GO:0000932">
    <property type="term" value="C:P-body"/>
    <property type="evidence" value="ECO:0007669"/>
    <property type="project" value="TreeGrafter"/>
</dbReference>
<dbReference type="AlphaFoldDB" id="A0A1Y2DWM4"/>
<comment type="subcellular location">
    <subcellularLocation>
        <location evidence="2">Cytoplasm</location>
    </subcellularLocation>
</comment>
<feature type="region of interest" description="Disordered" evidence="9">
    <location>
        <begin position="764"/>
        <end position="842"/>
    </location>
</feature>
<proteinExistence type="inferred from homology"/>
<evidence type="ECO:0000256" key="9">
    <source>
        <dbReference type="SAM" id="MobiDB-lite"/>
    </source>
</evidence>
<sequence>MALDQDKITLEDWLDDLCVRFIINLPAEDLSSVERICFQVEEAHWFYEDFIRTLDPALPNMQLKAFSELIFKHCPILSSFSEANRALAFDQFMQYKQRVPVRGAILLNSRMDSLVLVRGWKKQASWSFPRGKINKAEDDLECAIREAYEETGYDLRAAGLVEDKPDFVEATMRDQHLRLYIFHGVPDDTHFEPQTRKEIGDIQWYKISQLPAFRKNNKKGAAAQNTRNEKAVNPNKFYMVAPFLVPLRKVIREKKQAQLMNATYSGNPPQMLQDDVFTEDDMAPNPLKSSAPPAPAPGTEYLDRTEKELQRQLQIQPPTEGLQTDTAYNVNPNAGAALMSLLQPKAAAAATSQAPPANNSYHYYPHTPLDHTIYEPAEPQTPHRHHPTQQMHVNVQERPPQFPIVSGNHGFHEQQYYHRPQIRMDSNGQPNVLTSRQYQNQPVQILHPQPQHPQVQQSLLMQGVPPTPTLPENTAPHQTQGNQGFIHSHQPDPSSAQINSQEATTGPRTAPQPSAQTTNLLEMLKGNARQAISDRQPSVQSQADYRPILPQHQQQQQQQMGTQNQKPTRYSNQYGVAASSMSPQIAPASPGSRPLPPTDKHRSGLLGMFKKVESPKAPSYQPTVDMLSLFKATESPRAAVPQNNQPTPDLLSLFKGTESPRAAVPRSNQPTPDLLSLFKGTESPRAATTNSAGLRQSSNGGPKQQASDKPSSMANILQTAVQENGRPMVMNPNSNLPFGAVMIARRPKDGKSSADLGQEEILKNAHAPQVRQSSLEHASSGPRGRQSARNLKGQPAPAPANEPGYPYGKPDHPTNSSTAHGPPASALPMPHMLKRSEQSSEHKTALLSLFNQTKTSGAALPPKGKEAAAEQLGSIGSTPGNRRGSGTLLSPADREFLLGFLQDASKNAPGTSKR</sequence>
<dbReference type="GO" id="GO:0000290">
    <property type="term" value="P:deadenylation-dependent decapping of nuclear-transcribed mRNA"/>
    <property type="evidence" value="ECO:0007669"/>
    <property type="project" value="InterPro"/>
</dbReference>
<dbReference type="Pfam" id="PF05026">
    <property type="entry name" value="DCP2"/>
    <property type="match status" value="1"/>
</dbReference>
<keyword evidence="12" id="KW-1185">Reference proteome</keyword>
<keyword evidence="8" id="KW-0464">Manganese</keyword>
<dbReference type="InterPro" id="IPR007722">
    <property type="entry name" value="DCP2_BoxA"/>
</dbReference>
<dbReference type="InterPro" id="IPR000086">
    <property type="entry name" value="NUDIX_hydrolase_dom"/>
</dbReference>
<dbReference type="EMBL" id="MCFJ01000008">
    <property type="protein sequence ID" value="ORY63536.1"/>
    <property type="molecule type" value="Genomic_DNA"/>
</dbReference>
<feature type="region of interest" description="Disordered" evidence="9">
    <location>
        <begin position="855"/>
        <end position="889"/>
    </location>
</feature>
<evidence type="ECO:0000256" key="6">
    <source>
        <dbReference type="ARBA" id="ARBA00022801"/>
    </source>
</evidence>
<reference evidence="11 12" key="1">
    <citation type="submission" date="2016-07" db="EMBL/GenBank/DDBJ databases">
        <title>Pervasive Adenine N6-methylation of Active Genes in Fungi.</title>
        <authorList>
            <consortium name="DOE Joint Genome Institute"/>
            <person name="Mondo S.J."/>
            <person name="Dannebaum R.O."/>
            <person name="Kuo R.C."/>
            <person name="Labutti K."/>
            <person name="Haridas S."/>
            <person name="Kuo A."/>
            <person name="Salamov A."/>
            <person name="Ahrendt S.R."/>
            <person name="Lipzen A."/>
            <person name="Sullivan W."/>
            <person name="Andreopoulos W.B."/>
            <person name="Clum A."/>
            <person name="Lindquist E."/>
            <person name="Daum C."/>
            <person name="Ramamoorthy G.K."/>
            <person name="Gryganskyi A."/>
            <person name="Culley D."/>
            <person name="Magnuson J.K."/>
            <person name="James T.Y."/>
            <person name="O'Malley M.A."/>
            <person name="Stajich J.E."/>
            <person name="Spatafora J.W."/>
            <person name="Visel A."/>
            <person name="Grigoriev I.V."/>
        </authorList>
    </citation>
    <scope>NUCLEOTIDE SEQUENCE [LARGE SCALE GENOMIC DNA]</scope>
    <source>
        <strain evidence="11 12">CBS 129021</strain>
    </source>
</reference>
<feature type="compositionally biased region" description="Polar residues" evidence="9">
    <location>
        <begin position="686"/>
        <end position="713"/>
    </location>
</feature>
<dbReference type="GO" id="GO:0030145">
    <property type="term" value="F:manganese ion binding"/>
    <property type="evidence" value="ECO:0007669"/>
    <property type="project" value="InterPro"/>
</dbReference>
<dbReference type="SMART" id="SM01125">
    <property type="entry name" value="DCP2"/>
    <property type="match status" value="1"/>
</dbReference>
<dbReference type="Pfam" id="PF00293">
    <property type="entry name" value="NUDIX"/>
    <property type="match status" value="1"/>
</dbReference>
<evidence type="ECO:0000256" key="7">
    <source>
        <dbReference type="ARBA" id="ARBA00022884"/>
    </source>
</evidence>
<dbReference type="GO" id="GO:0140933">
    <property type="term" value="F:5'-(N(7)-methylguanosine 5'-triphospho)-[mRNA] hydrolase activity"/>
    <property type="evidence" value="ECO:0007669"/>
    <property type="project" value="InterPro"/>
</dbReference>
<dbReference type="GO" id="GO:0000184">
    <property type="term" value="P:nuclear-transcribed mRNA catabolic process, nonsense-mediated decay"/>
    <property type="evidence" value="ECO:0007669"/>
    <property type="project" value="InterPro"/>
</dbReference>
<dbReference type="SUPFAM" id="SSF55811">
    <property type="entry name" value="Nudix"/>
    <property type="match status" value="1"/>
</dbReference>
<dbReference type="InterPro" id="IPR020084">
    <property type="entry name" value="NUDIX_hydrolase_CS"/>
</dbReference>
<feature type="domain" description="Nudix hydrolase" evidence="10">
    <location>
        <begin position="97"/>
        <end position="228"/>
    </location>
</feature>
<keyword evidence="4" id="KW-0963">Cytoplasm</keyword>
<dbReference type="InterPro" id="IPR036189">
    <property type="entry name" value="DCP2_BoxA_sf"/>
</dbReference>
<dbReference type="STRING" id="1141098.A0A1Y2DWM4"/>
<feature type="region of interest" description="Disordered" evidence="9">
    <location>
        <begin position="576"/>
        <end position="602"/>
    </location>
</feature>
<dbReference type="RefSeq" id="XP_040715193.1">
    <property type="nucleotide sequence ID" value="XM_040860509.1"/>
</dbReference>
<evidence type="ECO:0000256" key="5">
    <source>
        <dbReference type="ARBA" id="ARBA00022723"/>
    </source>
</evidence>
<dbReference type="GO" id="GO:0003723">
    <property type="term" value="F:RNA binding"/>
    <property type="evidence" value="ECO:0007669"/>
    <property type="project" value="UniProtKB-KW"/>
</dbReference>
<comment type="caution">
    <text evidence="11">The sequence shown here is derived from an EMBL/GenBank/DDBJ whole genome shotgun (WGS) entry which is preliminary data.</text>
</comment>
<evidence type="ECO:0000256" key="8">
    <source>
        <dbReference type="ARBA" id="ARBA00023211"/>
    </source>
</evidence>